<organism evidence="1">
    <name type="scientific">marine sediment metagenome</name>
    <dbReference type="NCBI Taxonomy" id="412755"/>
    <lineage>
        <taxon>unclassified sequences</taxon>
        <taxon>metagenomes</taxon>
        <taxon>ecological metagenomes</taxon>
    </lineage>
</organism>
<accession>A0A0F9F3A0</accession>
<protein>
    <submittedName>
        <fullName evidence="1">Uncharacterized protein</fullName>
    </submittedName>
</protein>
<evidence type="ECO:0000313" key="1">
    <source>
        <dbReference type="EMBL" id="KKL51720.1"/>
    </source>
</evidence>
<dbReference type="EMBL" id="LAZR01032150">
    <property type="protein sequence ID" value="KKL51720.1"/>
    <property type="molecule type" value="Genomic_DNA"/>
</dbReference>
<comment type="caution">
    <text evidence="1">The sequence shown here is derived from an EMBL/GenBank/DDBJ whole genome shotgun (WGS) entry which is preliminary data.</text>
</comment>
<dbReference type="AlphaFoldDB" id="A0A0F9F3A0"/>
<feature type="non-terminal residue" evidence="1">
    <location>
        <position position="1"/>
    </location>
</feature>
<reference evidence="1" key="1">
    <citation type="journal article" date="2015" name="Nature">
        <title>Complex archaea that bridge the gap between prokaryotes and eukaryotes.</title>
        <authorList>
            <person name="Spang A."/>
            <person name="Saw J.H."/>
            <person name="Jorgensen S.L."/>
            <person name="Zaremba-Niedzwiedzka K."/>
            <person name="Martijn J."/>
            <person name="Lind A.E."/>
            <person name="van Eijk R."/>
            <person name="Schleper C."/>
            <person name="Guy L."/>
            <person name="Ettema T.J."/>
        </authorList>
    </citation>
    <scope>NUCLEOTIDE SEQUENCE</scope>
</reference>
<name>A0A0F9F3A0_9ZZZZ</name>
<sequence length="97" mass="11348">NEIKEQRMGRKRGIEEEITKLIHKDIEKETRVEEKPVPPSQLDRIERMLKFLCIRARVMDFKDLDDASAMPLHGKALVRLKKLLKASPDISDIIEKK</sequence>
<proteinExistence type="predicted"/>
<gene>
    <name evidence="1" type="ORF">LCGC14_2292700</name>
</gene>